<evidence type="ECO:0000313" key="2">
    <source>
        <dbReference type="EMBL" id="CAL4186414.1"/>
    </source>
</evidence>
<gene>
    <name evidence="2" type="ORF">MNOR_LOCUS36053</name>
</gene>
<organism evidence="2 3">
    <name type="scientific">Meganyctiphanes norvegica</name>
    <name type="common">Northern krill</name>
    <name type="synonym">Thysanopoda norvegica</name>
    <dbReference type="NCBI Taxonomy" id="48144"/>
    <lineage>
        <taxon>Eukaryota</taxon>
        <taxon>Metazoa</taxon>
        <taxon>Ecdysozoa</taxon>
        <taxon>Arthropoda</taxon>
        <taxon>Crustacea</taxon>
        <taxon>Multicrustacea</taxon>
        <taxon>Malacostraca</taxon>
        <taxon>Eumalacostraca</taxon>
        <taxon>Eucarida</taxon>
        <taxon>Euphausiacea</taxon>
        <taxon>Euphausiidae</taxon>
        <taxon>Meganyctiphanes</taxon>
    </lineage>
</organism>
<dbReference type="EMBL" id="CAXKWB010063267">
    <property type="protein sequence ID" value="CAL4186414.1"/>
    <property type="molecule type" value="Genomic_DNA"/>
</dbReference>
<feature type="transmembrane region" description="Helical" evidence="1">
    <location>
        <begin position="114"/>
        <end position="133"/>
    </location>
</feature>
<dbReference type="AlphaFoldDB" id="A0AAV2SFD1"/>
<name>A0AAV2SFD1_MEGNR</name>
<evidence type="ECO:0000256" key="1">
    <source>
        <dbReference type="SAM" id="Phobius"/>
    </source>
</evidence>
<protein>
    <submittedName>
        <fullName evidence="2">Uncharacterized protein</fullName>
    </submittedName>
</protein>
<keyword evidence="3" id="KW-1185">Reference proteome</keyword>
<comment type="caution">
    <text evidence="2">The sequence shown here is derived from an EMBL/GenBank/DDBJ whole genome shotgun (WGS) entry which is preliminary data.</text>
</comment>
<proteinExistence type="predicted"/>
<accession>A0AAV2SFD1</accession>
<keyword evidence="1" id="KW-0472">Membrane</keyword>
<feature type="non-terminal residue" evidence="2">
    <location>
        <position position="1"/>
    </location>
</feature>
<dbReference type="Proteomes" id="UP001497623">
    <property type="component" value="Unassembled WGS sequence"/>
</dbReference>
<keyword evidence="1" id="KW-1133">Transmembrane helix</keyword>
<sequence length="134" mass="15053">TKSKSTCKIDDPKTCINGVCKQNYLEGPQCKCNNGFVKVADKCREIVYVDYSEDCKTSESGPVPICYYENSMQCNSSGNCGCIIDNFYDEENNTCLTKDAYVEKYPEETLGNDVSLYLGFVSLLIFWIIKGLII</sequence>
<keyword evidence="1" id="KW-0812">Transmembrane</keyword>
<evidence type="ECO:0000313" key="3">
    <source>
        <dbReference type="Proteomes" id="UP001497623"/>
    </source>
</evidence>
<reference evidence="2 3" key="1">
    <citation type="submission" date="2024-05" db="EMBL/GenBank/DDBJ databases">
        <authorList>
            <person name="Wallberg A."/>
        </authorList>
    </citation>
    <scope>NUCLEOTIDE SEQUENCE [LARGE SCALE GENOMIC DNA]</scope>
</reference>